<evidence type="ECO:0000313" key="3">
    <source>
        <dbReference type="Proteomes" id="UP000821853"/>
    </source>
</evidence>
<reference evidence="2 3" key="1">
    <citation type="journal article" date="2020" name="Cell">
        <title>Large-Scale Comparative Analyses of Tick Genomes Elucidate Their Genetic Diversity and Vector Capacities.</title>
        <authorList>
            <consortium name="Tick Genome and Microbiome Consortium (TIGMIC)"/>
            <person name="Jia N."/>
            <person name="Wang J."/>
            <person name="Shi W."/>
            <person name="Du L."/>
            <person name="Sun Y."/>
            <person name="Zhan W."/>
            <person name="Jiang J.F."/>
            <person name="Wang Q."/>
            <person name="Zhang B."/>
            <person name="Ji P."/>
            <person name="Bell-Sakyi L."/>
            <person name="Cui X.M."/>
            <person name="Yuan T.T."/>
            <person name="Jiang B.G."/>
            <person name="Yang W.F."/>
            <person name="Lam T.T."/>
            <person name="Chang Q.C."/>
            <person name="Ding S.J."/>
            <person name="Wang X.J."/>
            <person name="Zhu J.G."/>
            <person name="Ruan X.D."/>
            <person name="Zhao L."/>
            <person name="Wei J.T."/>
            <person name="Ye R.Z."/>
            <person name="Que T.C."/>
            <person name="Du C.H."/>
            <person name="Zhou Y.H."/>
            <person name="Cheng J.X."/>
            <person name="Dai P.F."/>
            <person name="Guo W.B."/>
            <person name="Han X.H."/>
            <person name="Huang E.J."/>
            <person name="Li L.F."/>
            <person name="Wei W."/>
            <person name="Gao Y.C."/>
            <person name="Liu J.Z."/>
            <person name="Shao H.Z."/>
            <person name="Wang X."/>
            <person name="Wang C.C."/>
            <person name="Yang T.C."/>
            <person name="Huo Q.B."/>
            <person name="Li W."/>
            <person name="Chen H.Y."/>
            <person name="Chen S.E."/>
            <person name="Zhou L.G."/>
            <person name="Ni X.B."/>
            <person name="Tian J.H."/>
            <person name="Sheng Y."/>
            <person name="Liu T."/>
            <person name="Pan Y.S."/>
            <person name="Xia L.Y."/>
            <person name="Li J."/>
            <person name="Zhao F."/>
            <person name="Cao W.C."/>
        </authorList>
    </citation>
    <scope>NUCLEOTIDE SEQUENCE [LARGE SCALE GENOMIC DNA]</scope>
    <source>
        <strain evidence="2">HaeL-2018</strain>
    </source>
</reference>
<gene>
    <name evidence="2" type="ORF">HPB48_015254</name>
</gene>
<keyword evidence="3" id="KW-1185">Reference proteome</keyword>
<dbReference type="Proteomes" id="UP000821853">
    <property type="component" value="Chromosome 1"/>
</dbReference>
<organism evidence="2 3">
    <name type="scientific">Haemaphysalis longicornis</name>
    <name type="common">Bush tick</name>
    <dbReference type="NCBI Taxonomy" id="44386"/>
    <lineage>
        <taxon>Eukaryota</taxon>
        <taxon>Metazoa</taxon>
        <taxon>Ecdysozoa</taxon>
        <taxon>Arthropoda</taxon>
        <taxon>Chelicerata</taxon>
        <taxon>Arachnida</taxon>
        <taxon>Acari</taxon>
        <taxon>Parasitiformes</taxon>
        <taxon>Ixodida</taxon>
        <taxon>Ixodoidea</taxon>
        <taxon>Ixodidae</taxon>
        <taxon>Haemaphysalinae</taxon>
        <taxon>Haemaphysalis</taxon>
    </lineage>
</organism>
<sequence>MAEEPAVARAGPAAASVVAASAPSTSQQIVDGSLRTVDGEVITIEEYEDSTGDNIKVVIRPRAGLNVARVSDATLRDSILLAAGLEPETATEDLLRANHEQNILATVPRRDTFKHSTKARRQPCSSPTTVSLPLKETRLRQGPGGSTNRPEQHQDPSGNLTGELGS</sequence>
<dbReference type="EMBL" id="JABSTR010000001">
    <property type="protein sequence ID" value="KAH9362783.1"/>
    <property type="molecule type" value="Genomic_DNA"/>
</dbReference>
<protein>
    <submittedName>
        <fullName evidence="2">Uncharacterized protein</fullName>
    </submittedName>
</protein>
<feature type="region of interest" description="Disordered" evidence="1">
    <location>
        <begin position="106"/>
        <end position="166"/>
    </location>
</feature>
<accession>A0A9J6FIY0</accession>
<proteinExistence type="predicted"/>
<evidence type="ECO:0000256" key="1">
    <source>
        <dbReference type="SAM" id="MobiDB-lite"/>
    </source>
</evidence>
<name>A0A9J6FIY0_HAELO</name>
<comment type="caution">
    <text evidence="2">The sequence shown here is derived from an EMBL/GenBank/DDBJ whole genome shotgun (WGS) entry which is preliminary data.</text>
</comment>
<dbReference type="AlphaFoldDB" id="A0A9J6FIY0"/>
<evidence type="ECO:0000313" key="2">
    <source>
        <dbReference type="EMBL" id="KAH9362783.1"/>
    </source>
</evidence>
<dbReference type="VEuPathDB" id="VectorBase:HLOH_047766"/>